<reference evidence="1" key="1">
    <citation type="submission" date="2012-05" db="EMBL/GenBank/DDBJ databases">
        <authorList>
            <person name="Krishnakumar V."/>
            <person name="Cheung F."/>
            <person name="Xiao Y."/>
            <person name="Chan A."/>
            <person name="Moskal W.A."/>
            <person name="Town C.D."/>
        </authorList>
    </citation>
    <scope>NUCLEOTIDE SEQUENCE</scope>
</reference>
<proteinExistence type="evidence at transcript level"/>
<name>I3SSF3_MEDTR</name>
<dbReference type="EMBL" id="BT143401">
    <property type="protein sequence ID" value="AFK43195.1"/>
    <property type="molecule type" value="mRNA"/>
</dbReference>
<organism evidence="1">
    <name type="scientific">Medicago truncatula</name>
    <name type="common">Barrel medic</name>
    <name type="synonym">Medicago tribuloides</name>
    <dbReference type="NCBI Taxonomy" id="3880"/>
    <lineage>
        <taxon>Eukaryota</taxon>
        <taxon>Viridiplantae</taxon>
        <taxon>Streptophyta</taxon>
        <taxon>Embryophyta</taxon>
        <taxon>Tracheophyta</taxon>
        <taxon>Spermatophyta</taxon>
        <taxon>Magnoliopsida</taxon>
        <taxon>eudicotyledons</taxon>
        <taxon>Gunneridae</taxon>
        <taxon>Pentapetalae</taxon>
        <taxon>rosids</taxon>
        <taxon>fabids</taxon>
        <taxon>Fabales</taxon>
        <taxon>Fabaceae</taxon>
        <taxon>Papilionoideae</taxon>
        <taxon>50 kb inversion clade</taxon>
        <taxon>NPAAA clade</taxon>
        <taxon>Hologalegina</taxon>
        <taxon>IRL clade</taxon>
        <taxon>Trifolieae</taxon>
        <taxon>Medicago</taxon>
    </lineage>
</organism>
<evidence type="ECO:0000313" key="1">
    <source>
        <dbReference type="EMBL" id="AFK43195.1"/>
    </source>
</evidence>
<dbReference type="AlphaFoldDB" id="I3SSF3"/>
<protein>
    <submittedName>
        <fullName evidence="1">Uncharacterized protein</fullName>
    </submittedName>
</protein>
<sequence length="28" mass="3279">MSYKVHQICIRCDFNRETILSLLAAEHS</sequence>
<accession>I3SSF3</accession>